<evidence type="ECO:0000313" key="5">
    <source>
        <dbReference type="EMBL" id="CAD1834775.1"/>
    </source>
</evidence>
<evidence type="ECO:0000256" key="1">
    <source>
        <dbReference type="ARBA" id="ARBA00022478"/>
    </source>
</evidence>
<proteinExistence type="predicted"/>
<gene>
    <name evidence="5" type="ORF">CB5_LOCUS17986</name>
</gene>
<name>A0A6V7PVK8_ANACO</name>
<dbReference type="InterPro" id="IPR050254">
    <property type="entry name" value="RNA_pol_beta''_euk"/>
</dbReference>
<dbReference type="InterPro" id="IPR018130">
    <property type="entry name" value="Ribosomal_uS2_CS"/>
</dbReference>
<keyword evidence="2" id="KW-0808">Transferase</keyword>
<dbReference type="GO" id="GO:0016779">
    <property type="term" value="F:nucleotidyltransferase activity"/>
    <property type="evidence" value="ECO:0007669"/>
    <property type="project" value="UniProtKB-KW"/>
</dbReference>
<accession>A0A6V7PVK8</accession>
<keyword evidence="4" id="KW-0804">Transcription</keyword>
<dbReference type="SUPFAM" id="SSF64484">
    <property type="entry name" value="beta and beta-prime subunits of DNA dependent RNA-polymerase"/>
    <property type="match status" value="1"/>
</dbReference>
<evidence type="ECO:0000256" key="4">
    <source>
        <dbReference type="ARBA" id="ARBA00023163"/>
    </source>
</evidence>
<keyword evidence="3" id="KW-0548">Nucleotidyltransferase</keyword>
<keyword evidence="1" id="KW-0240">DNA-directed RNA polymerase</keyword>
<reference evidence="5" key="1">
    <citation type="submission" date="2020-07" db="EMBL/GenBank/DDBJ databases">
        <authorList>
            <person name="Lin J."/>
        </authorList>
    </citation>
    <scope>NUCLEOTIDE SEQUENCE</scope>
</reference>
<organism evidence="5">
    <name type="scientific">Ananas comosus var. bracteatus</name>
    <name type="common">red pineapple</name>
    <dbReference type="NCBI Taxonomy" id="296719"/>
    <lineage>
        <taxon>Eukaryota</taxon>
        <taxon>Viridiplantae</taxon>
        <taxon>Streptophyta</taxon>
        <taxon>Embryophyta</taxon>
        <taxon>Tracheophyta</taxon>
        <taxon>Spermatophyta</taxon>
        <taxon>Magnoliopsida</taxon>
        <taxon>Liliopsida</taxon>
        <taxon>Poales</taxon>
        <taxon>Bromeliaceae</taxon>
        <taxon>Bromelioideae</taxon>
        <taxon>Ananas</taxon>
    </lineage>
</organism>
<dbReference type="PANTHER" id="PTHR34995:SF1">
    <property type="entry name" value="DNA-DIRECTED RNA POLYMERASE SUBUNIT BETA"/>
    <property type="match status" value="1"/>
</dbReference>
<dbReference type="PROSITE" id="PS00962">
    <property type="entry name" value="RIBOSOMAL_S2_1"/>
    <property type="match status" value="1"/>
</dbReference>
<dbReference type="GO" id="GO:0005840">
    <property type="term" value="C:ribosome"/>
    <property type="evidence" value="ECO:0007669"/>
    <property type="project" value="InterPro"/>
</dbReference>
<dbReference type="AlphaFoldDB" id="A0A6V7PVK8"/>
<sequence>MECLMFFSPGELIGLLRAERAGRALDESLCYRAILLGITRASLNTQSFISEASFQETARKVPSEQLFYFKVPRLFVNNKKKKKQKGSVGKMTRKIWNINLEEMMEAGVHFGHGTKKWILEWPLTSLQSVKYSYYKSR</sequence>
<dbReference type="GO" id="GO:0006412">
    <property type="term" value="P:translation"/>
    <property type="evidence" value="ECO:0007669"/>
    <property type="project" value="InterPro"/>
</dbReference>
<evidence type="ECO:0000256" key="3">
    <source>
        <dbReference type="ARBA" id="ARBA00022695"/>
    </source>
</evidence>
<dbReference type="GO" id="GO:0000428">
    <property type="term" value="C:DNA-directed RNA polymerase complex"/>
    <property type="evidence" value="ECO:0007669"/>
    <property type="project" value="UniProtKB-KW"/>
</dbReference>
<dbReference type="EMBL" id="LR862152">
    <property type="protein sequence ID" value="CAD1834775.1"/>
    <property type="molecule type" value="Genomic_DNA"/>
</dbReference>
<protein>
    <submittedName>
        <fullName evidence="5">Uncharacterized protein</fullName>
    </submittedName>
</protein>
<dbReference type="PANTHER" id="PTHR34995">
    <property type="entry name" value="DNA-DIRECTED RNA POLYMERASE SUBUNIT BETA"/>
    <property type="match status" value="1"/>
</dbReference>
<dbReference type="GO" id="GO:0003735">
    <property type="term" value="F:structural constituent of ribosome"/>
    <property type="evidence" value="ECO:0007669"/>
    <property type="project" value="InterPro"/>
</dbReference>
<evidence type="ECO:0000256" key="2">
    <source>
        <dbReference type="ARBA" id="ARBA00022679"/>
    </source>
</evidence>